<organism evidence="1 2">
    <name type="scientific">Myceligenerans salitolerans</name>
    <dbReference type="NCBI Taxonomy" id="1230528"/>
    <lineage>
        <taxon>Bacteria</taxon>
        <taxon>Bacillati</taxon>
        <taxon>Actinomycetota</taxon>
        <taxon>Actinomycetes</taxon>
        <taxon>Micrococcales</taxon>
        <taxon>Promicromonosporaceae</taxon>
        <taxon>Myceligenerans</taxon>
    </lineage>
</organism>
<evidence type="ECO:0000313" key="2">
    <source>
        <dbReference type="Proteomes" id="UP000664617"/>
    </source>
</evidence>
<gene>
    <name evidence="1" type="ORF">J0911_12545</name>
</gene>
<reference evidence="2" key="2">
    <citation type="submission" date="2023-07" db="EMBL/GenBank/DDBJ databases">
        <title>Myceligenerans salitolerans sp. nov., a halotolerant actinomycete isolated from a salt lake in Xinjiang, China.</title>
        <authorList>
            <person name="Guan T."/>
        </authorList>
    </citation>
    <scope>NUCLEOTIDE SEQUENCE [LARGE SCALE GENOMIC DNA]</scope>
    <source>
        <strain evidence="2">XHU 5031</strain>
    </source>
</reference>
<accession>A0ABS3IA32</accession>
<protein>
    <submittedName>
        <fullName evidence="1">Uncharacterized protein</fullName>
    </submittedName>
</protein>
<dbReference type="EMBL" id="JAFMPK010000045">
    <property type="protein sequence ID" value="MBO0609855.1"/>
    <property type="molecule type" value="Genomic_DNA"/>
</dbReference>
<sequence length="76" mass="8217">MTPTAAHDDGSYTVKFTVSETTLAGSATRVGFGEFYKGNVEPAINSIPGSSGPLSPMRTEIAWTERFYPFNTISPR</sequence>
<evidence type="ECO:0000313" key="1">
    <source>
        <dbReference type="EMBL" id="MBO0609855.1"/>
    </source>
</evidence>
<keyword evidence="2" id="KW-1185">Reference proteome</keyword>
<dbReference type="RefSeq" id="WP_207275806.1">
    <property type="nucleotide sequence ID" value="NZ_JAFMPK010000045.1"/>
</dbReference>
<comment type="caution">
    <text evidence="1">The sequence shown here is derived from an EMBL/GenBank/DDBJ whole genome shotgun (WGS) entry which is preliminary data.</text>
</comment>
<name>A0ABS3IA32_9MICO</name>
<proteinExistence type="predicted"/>
<reference evidence="1 2" key="1">
    <citation type="submission" date="2021-03" db="EMBL/GenBank/DDBJ databases">
        <authorList>
            <person name="Xin L."/>
        </authorList>
    </citation>
    <scope>NUCLEOTIDE SEQUENCE [LARGE SCALE GENOMIC DNA]</scope>
    <source>
        <strain evidence="1 2">XHU 5031</strain>
    </source>
</reference>
<dbReference type="Proteomes" id="UP000664617">
    <property type="component" value="Unassembled WGS sequence"/>
</dbReference>